<name>A0AAE0Z3Y7_9GAST</name>
<sequence length="335" mass="36837">MKGSADNSTIPVSQLLSYADLITMSLYAFSLTIPVCIFGIFSNVANILVFYKMGFSSASNINLFCLAIADLLVLCYILLTSLGNHPVFRGAQMTFSMKDVARTGALAYYSFSAIGSWITAVINVERSSCVAFPMKVKGIFTRRVVVCLVAGMVIYQIATGLPRSFGVGFTWTTSPATNRTRVLYRIVNPRLVTASIFASFSIPTMVCFVVVAFGTIFLISKFKQSRKLRGSMTGSCSDEDSSKLSEKDARLVRSVIFICIIYIIGATPNVLIYLVSTAFPVLHADNPFLGNVMLCLLMLGNMFQSISCSVNIFVYLRMGSRFKQTFKKTILCHSK</sequence>
<dbReference type="InterPro" id="IPR000276">
    <property type="entry name" value="GPCR_Rhodpsn"/>
</dbReference>
<keyword evidence="8" id="KW-1185">Reference proteome</keyword>
<dbReference type="SMART" id="SM01381">
    <property type="entry name" value="7TM_GPCR_Srsx"/>
    <property type="match status" value="1"/>
</dbReference>
<evidence type="ECO:0000259" key="6">
    <source>
        <dbReference type="PROSITE" id="PS50262"/>
    </source>
</evidence>
<feature type="transmembrane region" description="Helical" evidence="5">
    <location>
        <begin position="26"/>
        <end position="51"/>
    </location>
</feature>
<dbReference type="GO" id="GO:0004930">
    <property type="term" value="F:G protein-coupled receptor activity"/>
    <property type="evidence" value="ECO:0007669"/>
    <property type="project" value="InterPro"/>
</dbReference>
<feature type="transmembrane region" description="Helical" evidence="5">
    <location>
        <begin position="63"/>
        <end position="85"/>
    </location>
</feature>
<feature type="transmembrane region" description="Helical" evidence="5">
    <location>
        <begin position="251"/>
        <end position="276"/>
    </location>
</feature>
<accession>A0AAE0Z3Y7</accession>
<proteinExistence type="predicted"/>
<evidence type="ECO:0000256" key="2">
    <source>
        <dbReference type="ARBA" id="ARBA00022692"/>
    </source>
</evidence>
<dbReference type="PROSITE" id="PS50262">
    <property type="entry name" value="G_PROTEIN_RECEP_F1_2"/>
    <property type="match status" value="1"/>
</dbReference>
<dbReference type="InterPro" id="IPR052954">
    <property type="entry name" value="GPCR-Ligand_Int"/>
</dbReference>
<keyword evidence="4 5" id="KW-0472">Membrane</keyword>
<dbReference type="Gene3D" id="1.20.1070.10">
    <property type="entry name" value="Rhodopsin 7-helix transmembrane proteins"/>
    <property type="match status" value="1"/>
</dbReference>
<dbReference type="PANTHER" id="PTHR46641:SF2">
    <property type="entry name" value="FMRFAMIDE RECEPTOR"/>
    <property type="match status" value="1"/>
</dbReference>
<dbReference type="PANTHER" id="PTHR46641">
    <property type="entry name" value="FMRFAMIDE RECEPTOR-RELATED"/>
    <property type="match status" value="1"/>
</dbReference>
<dbReference type="PRINTS" id="PR00237">
    <property type="entry name" value="GPCRRHODOPSN"/>
</dbReference>
<evidence type="ECO:0000256" key="3">
    <source>
        <dbReference type="ARBA" id="ARBA00022989"/>
    </source>
</evidence>
<evidence type="ECO:0000256" key="1">
    <source>
        <dbReference type="ARBA" id="ARBA00004370"/>
    </source>
</evidence>
<evidence type="ECO:0000256" key="4">
    <source>
        <dbReference type="ARBA" id="ARBA00023136"/>
    </source>
</evidence>
<dbReference type="InterPro" id="IPR017452">
    <property type="entry name" value="GPCR_Rhodpsn_7TM"/>
</dbReference>
<organism evidence="7 8">
    <name type="scientific">Elysia crispata</name>
    <name type="common">lettuce slug</name>
    <dbReference type="NCBI Taxonomy" id="231223"/>
    <lineage>
        <taxon>Eukaryota</taxon>
        <taxon>Metazoa</taxon>
        <taxon>Spiralia</taxon>
        <taxon>Lophotrochozoa</taxon>
        <taxon>Mollusca</taxon>
        <taxon>Gastropoda</taxon>
        <taxon>Heterobranchia</taxon>
        <taxon>Euthyneura</taxon>
        <taxon>Panpulmonata</taxon>
        <taxon>Sacoglossa</taxon>
        <taxon>Placobranchoidea</taxon>
        <taxon>Plakobranchidae</taxon>
        <taxon>Elysia</taxon>
    </lineage>
</organism>
<feature type="transmembrane region" description="Helical" evidence="5">
    <location>
        <begin position="145"/>
        <end position="171"/>
    </location>
</feature>
<feature type="transmembrane region" description="Helical" evidence="5">
    <location>
        <begin position="105"/>
        <end position="124"/>
    </location>
</feature>
<gene>
    <name evidence="7" type="ORF">RRG08_040543</name>
</gene>
<reference evidence="7" key="1">
    <citation type="journal article" date="2023" name="G3 (Bethesda)">
        <title>A reference genome for the long-term kleptoplast-retaining sea slug Elysia crispata morphotype clarki.</title>
        <authorList>
            <person name="Eastman K.E."/>
            <person name="Pendleton A.L."/>
            <person name="Shaikh M.A."/>
            <person name="Suttiyut T."/>
            <person name="Ogas R."/>
            <person name="Tomko P."/>
            <person name="Gavelis G."/>
            <person name="Widhalm J.R."/>
            <person name="Wisecaver J.H."/>
        </authorList>
    </citation>
    <scope>NUCLEOTIDE SEQUENCE</scope>
    <source>
        <strain evidence="7">ECLA1</strain>
    </source>
</reference>
<feature type="transmembrane region" description="Helical" evidence="5">
    <location>
        <begin position="191"/>
        <end position="219"/>
    </location>
</feature>
<evidence type="ECO:0000313" key="7">
    <source>
        <dbReference type="EMBL" id="KAK3762175.1"/>
    </source>
</evidence>
<evidence type="ECO:0000256" key="5">
    <source>
        <dbReference type="SAM" id="Phobius"/>
    </source>
</evidence>
<keyword evidence="3 5" id="KW-1133">Transmembrane helix</keyword>
<dbReference type="EMBL" id="JAWDGP010004754">
    <property type="protein sequence ID" value="KAK3762175.1"/>
    <property type="molecule type" value="Genomic_DNA"/>
</dbReference>
<comment type="subcellular location">
    <subcellularLocation>
        <location evidence="1">Membrane</location>
    </subcellularLocation>
</comment>
<protein>
    <recommendedName>
        <fullName evidence="6">G-protein coupled receptors family 1 profile domain-containing protein</fullName>
    </recommendedName>
</protein>
<evidence type="ECO:0000313" key="8">
    <source>
        <dbReference type="Proteomes" id="UP001283361"/>
    </source>
</evidence>
<dbReference type="Proteomes" id="UP001283361">
    <property type="component" value="Unassembled WGS sequence"/>
</dbReference>
<dbReference type="SUPFAM" id="SSF81321">
    <property type="entry name" value="Family A G protein-coupled receptor-like"/>
    <property type="match status" value="1"/>
</dbReference>
<dbReference type="AlphaFoldDB" id="A0AAE0Z3Y7"/>
<comment type="caution">
    <text evidence="7">The sequence shown here is derived from an EMBL/GenBank/DDBJ whole genome shotgun (WGS) entry which is preliminary data.</text>
</comment>
<dbReference type="GO" id="GO:0016020">
    <property type="term" value="C:membrane"/>
    <property type="evidence" value="ECO:0007669"/>
    <property type="project" value="UniProtKB-SubCell"/>
</dbReference>
<feature type="domain" description="G-protein coupled receptors family 1 profile" evidence="6">
    <location>
        <begin position="42"/>
        <end position="315"/>
    </location>
</feature>
<feature type="transmembrane region" description="Helical" evidence="5">
    <location>
        <begin position="288"/>
        <end position="316"/>
    </location>
</feature>
<keyword evidence="2 5" id="KW-0812">Transmembrane</keyword>